<dbReference type="GeneID" id="63816925"/>
<evidence type="ECO:0000313" key="3">
    <source>
        <dbReference type="Proteomes" id="UP000244073"/>
    </source>
</evidence>
<accession>A0A2T5LVK2</accession>
<dbReference type="EMBL" id="MSFN02000005">
    <property type="protein sequence ID" value="PTU20311.1"/>
    <property type="molecule type" value="Genomic_DNA"/>
</dbReference>
<name>A0A2T5LVK2_9EURO</name>
<protein>
    <submittedName>
        <fullName evidence="2">Uncharacterized protein</fullName>
    </submittedName>
</protein>
<dbReference type="AlphaFoldDB" id="A0A2T5LVK2"/>
<evidence type="ECO:0000313" key="2">
    <source>
        <dbReference type="EMBL" id="PTU20311.1"/>
    </source>
</evidence>
<organism evidence="2 3">
    <name type="scientific">Aspergillus ochraceoroseus IBT 24754</name>
    <dbReference type="NCBI Taxonomy" id="1392256"/>
    <lineage>
        <taxon>Eukaryota</taxon>
        <taxon>Fungi</taxon>
        <taxon>Dikarya</taxon>
        <taxon>Ascomycota</taxon>
        <taxon>Pezizomycotina</taxon>
        <taxon>Eurotiomycetes</taxon>
        <taxon>Eurotiomycetidae</taxon>
        <taxon>Eurotiales</taxon>
        <taxon>Aspergillaceae</taxon>
        <taxon>Aspergillus</taxon>
        <taxon>Aspergillus subgen. Nidulantes</taxon>
    </lineage>
</organism>
<proteinExistence type="predicted"/>
<feature type="region of interest" description="Disordered" evidence="1">
    <location>
        <begin position="124"/>
        <end position="168"/>
    </location>
</feature>
<dbReference type="VEuPathDB" id="FungiDB:P175DRAFT_0533306"/>
<dbReference type="RefSeq" id="XP_040751703.1">
    <property type="nucleotide sequence ID" value="XM_040900043.1"/>
</dbReference>
<comment type="caution">
    <text evidence="2">The sequence shown here is derived from an EMBL/GenBank/DDBJ whole genome shotgun (WGS) entry which is preliminary data.</text>
</comment>
<reference evidence="2 3" key="1">
    <citation type="journal article" date="2018" name="Proc. Natl. Acad. Sci. U.S.A.">
        <title>Linking secondary metabolites to gene clusters through genome sequencing of six diverse Aspergillus species.</title>
        <authorList>
            <person name="Kaerboelling I."/>
            <person name="Vesth T.C."/>
            <person name="Frisvad J.C."/>
            <person name="Nybo J.L."/>
            <person name="Theobald S."/>
            <person name="Kuo A."/>
            <person name="Bowyer P."/>
            <person name="Matsuda Y."/>
            <person name="Mondo S."/>
            <person name="Lyhne E.K."/>
            <person name="Kogle M.E."/>
            <person name="Clum A."/>
            <person name="Lipzen A."/>
            <person name="Salamov A."/>
            <person name="Ngan C.Y."/>
            <person name="Daum C."/>
            <person name="Chiniquy J."/>
            <person name="Barry K."/>
            <person name="LaButti K."/>
            <person name="Haridas S."/>
            <person name="Simmons B.A."/>
            <person name="Magnuson J.K."/>
            <person name="Mortensen U.H."/>
            <person name="Larsen T.O."/>
            <person name="Grigoriev I.V."/>
            <person name="Baker S.E."/>
            <person name="Andersen M.R."/>
        </authorList>
    </citation>
    <scope>NUCLEOTIDE SEQUENCE [LARGE SCALE GENOMIC DNA]</scope>
    <source>
        <strain evidence="2 3">IBT 24754</strain>
    </source>
</reference>
<sequence>MTFAPVSTADITPGRMVNIQRSRQPTKIIAGSSICTTNEIRPSLGADTIREFGGGFWTLDSWSTPENYLKLYILILPPYRGSCAGVLGRKAGGSRMNRRSYICSVATIRISITSTDPGRALLTKSFRRNSSPDRRPPPGYDSHATSHKLSSRHYPLTIQTPGDPRTYL</sequence>
<dbReference type="Proteomes" id="UP000244073">
    <property type="component" value="Unassembled WGS sequence"/>
</dbReference>
<evidence type="ECO:0000256" key="1">
    <source>
        <dbReference type="SAM" id="MobiDB-lite"/>
    </source>
</evidence>
<gene>
    <name evidence="2" type="ORF">P175DRAFT_0533306</name>
</gene>